<sequence length="182" mass="19988">MKTIYILALVLLCAAFKPADDQQVNLAKSKVTWTGHAETGAYDPTGSIDMKTAKVSMNGDQLTGATIVMDMNTVRHENNDLQEHLKKADFFDTRKYPEAVFKLTAVNGNQATGKLTIKGISQGLSFPFTLQKEAGRITIQAKIKVDRTKFGIKYNSSSFFQDLGSYAIKNDFDLVVTIVIGG</sequence>
<dbReference type="Gene3D" id="2.40.128.110">
    <property type="entry name" value="Lipid/polyisoprenoid-binding, YceI-like"/>
    <property type="match status" value="1"/>
</dbReference>
<accession>A0A929KZM5</accession>
<dbReference type="InterPro" id="IPR007372">
    <property type="entry name" value="Lipid/polyisoprenoid-bd_YceI"/>
</dbReference>
<feature type="domain" description="Lipid/polyisoprenoid-binding YceI-like" evidence="2">
    <location>
        <begin position="21"/>
        <end position="179"/>
    </location>
</feature>
<comment type="caution">
    <text evidence="3">The sequence shown here is derived from an EMBL/GenBank/DDBJ whole genome shotgun (WGS) entry which is preliminary data.</text>
</comment>
<gene>
    <name evidence="3" type="ORF">IRJ16_07875</name>
</gene>
<name>A0A929KZM5_9SPHI</name>
<evidence type="ECO:0000259" key="2">
    <source>
        <dbReference type="SMART" id="SM00867"/>
    </source>
</evidence>
<dbReference type="Proteomes" id="UP000622475">
    <property type="component" value="Unassembled WGS sequence"/>
</dbReference>
<dbReference type="Pfam" id="PF04264">
    <property type="entry name" value="YceI"/>
    <property type="match status" value="1"/>
</dbReference>
<evidence type="ECO:0000313" key="4">
    <source>
        <dbReference type="Proteomes" id="UP000622475"/>
    </source>
</evidence>
<organism evidence="3 4">
    <name type="scientific">Mucilaginibacter myungsuensis</name>
    <dbReference type="NCBI Taxonomy" id="649104"/>
    <lineage>
        <taxon>Bacteria</taxon>
        <taxon>Pseudomonadati</taxon>
        <taxon>Bacteroidota</taxon>
        <taxon>Sphingobacteriia</taxon>
        <taxon>Sphingobacteriales</taxon>
        <taxon>Sphingobacteriaceae</taxon>
        <taxon>Mucilaginibacter</taxon>
    </lineage>
</organism>
<dbReference type="InterPro" id="IPR036761">
    <property type="entry name" value="TTHA0802/YceI-like_sf"/>
</dbReference>
<dbReference type="SMART" id="SM00867">
    <property type="entry name" value="YceI"/>
    <property type="match status" value="1"/>
</dbReference>
<dbReference type="PANTHER" id="PTHR34406">
    <property type="entry name" value="PROTEIN YCEI"/>
    <property type="match status" value="1"/>
</dbReference>
<dbReference type="EMBL" id="JADFFL010000003">
    <property type="protein sequence ID" value="MBE9661799.1"/>
    <property type="molecule type" value="Genomic_DNA"/>
</dbReference>
<evidence type="ECO:0000256" key="1">
    <source>
        <dbReference type="SAM" id="SignalP"/>
    </source>
</evidence>
<evidence type="ECO:0000313" key="3">
    <source>
        <dbReference type="EMBL" id="MBE9661799.1"/>
    </source>
</evidence>
<keyword evidence="4" id="KW-1185">Reference proteome</keyword>
<protein>
    <submittedName>
        <fullName evidence="3">YceI family protein</fullName>
    </submittedName>
</protein>
<feature type="chain" id="PRO_5037634162" evidence="1">
    <location>
        <begin position="20"/>
        <end position="182"/>
    </location>
</feature>
<keyword evidence="1" id="KW-0732">Signal</keyword>
<reference evidence="3" key="1">
    <citation type="submission" date="2020-10" db="EMBL/GenBank/DDBJ databases">
        <title>Mucilaginibacter mali sp. nov., isolated from rhizosphere soil of apple orchard.</title>
        <authorList>
            <person name="Lee J.-S."/>
            <person name="Kim H.S."/>
            <person name="Kim J.-S."/>
        </authorList>
    </citation>
    <scope>NUCLEOTIDE SEQUENCE</scope>
    <source>
        <strain evidence="3">KCTC 22746</strain>
    </source>
</reference>
<feature type="signal peptide" evidence="1">
    <location>
        <begin position="1"/>
        <end position="19"/>
    </location>
</feature>
<dbReference type="AlphaFoldDB" id="A0A929KZM5"/>
<proteinExistence type="predicted"/>
<dbReference type="RefSeq" id="WP_194111009.1">
    <property type="nucleotide sequence ID" value="NZ_JADFFL010000003.1"/>
</dbReference>
<dbReference type="PANTHER" id="PTHR34406:SF1">
    <property type="entry name" value="PROTEIN YCEI"/>
    <property type="match status" value="1"/>
</dbReference>
<dbReference type="SUPFAM" id="SSF101874">
    <property type="entry name" value="YceI-like"/>
    <property type="match status" value="1"/>
</dbReference>